<sequence>MTQALIIASAKTVDNHGSLQHCLTQEATLKQQGLRITELVIDPLSTPWHSKLLPNHYRSGCGPIEALADAKLLINSGATDAIVISGADNLRSGYDRQQRLDLMAVYGNDYPLTQAYNELAEQFILRHNSSPEQFRQLADDLFENYKRRYQSLTTELSTQLPDERWYNLITPLFRGVDCANPLIDFSGRLLIGNPAAAKALNISPQDSIEVAAAGLGCLPGDGKDYIEQIASYDHLEKAYQSACQQAGIDFAQQFRDGHALLEVYTCYPVVPIAFLLASGLVDNLAQLPAFLEQHLITITGGMNLAKGPWNNPALNNLIEMHQQLLASANCQLGAVHGNGGLGYKQGVAILKKVE</sequence>
<organism evidence="1 2">
    <name type="scientific">Amphritea opalescens</name>
    <dbReference type="NCBI Taxonomy" id="2490544"/>
    <lineage>
        <taxon>Bacteria</taxon>
        <taxon>Pseudomonadati</taxon>
        <taxon>Pseudomonadota</taxon>
        <taxon>Gammaproteobacteria</taxon>
        <taxon>Oceanospirillales</taxon>
        <taxon>Oceanospirillaceae</taxon>
        <taxon>Amphritea</taxon>
    </lineage>
</organism>
<protein>
    <recommendedName>
        <fullName evidence="3">Acetyl-CoA acetyltransferase</fullName>
    </recommendedName>
</protein>
<proteinExistence type="predicted"/>
<dbReference type="InterPro" id="IPR016039">
    <property type="entry name" value="Thiolase-like"/>
</dbReference>
<accession>A0A430KSX6</accession>
<comment type="caution">
    <text evidence="1">The sequence shown here is derived from an EMBL/GenBank/DDBJ whole genome shotgun (WGS) entry which is preliminary data.</text>
</comment>
<evidence type="ECO:0008006" key="3">
    <source>
        <dbReference type="Google" id="ProtNLM"/>
    </source>
</evidence>
<evidence type="ECO:0000313" key="2">
    <source>
        <dbReference type="Proteomes" id="UP000283087"/>
    </source>
</evidence>
<name>A0A430KSX6_9GAMM</name>
<dbReference type="OrthoDB" id="6113844at2"/>
<dbReference type="RefSeq" id="WP_126157724.1">
    <property type="nucleotide sequence ID" value="NZ_RQXW01000004.1"/>
</dbReference>
<evidence type="ECO:0000313" key="1">
    <source>
        <dbReference type="EMBL" id="RTE66621.1"/>
    </source>
</evidence>
<dbReference type="AlphaFoldDB" id="A0A430KSX6"/>
<dbReference type="Proteomes" id="UP000283087">
    <property type="component" value="Unassembled WGS sequence"/>
</dbReference>
<reference evidence="1 2" key="1">
    <citation type="submission" date="2018-11" db="EMBL/GenBank/DDBJ databases">
        <title>The draft genome sequence of Amphritea opalescens ANRC-JH13T.</title>
        <authorList>
            <person name="Fang Z."/>
            <person name="Zhang Y."/>
            <person name="Han X."/>
        </authorList>
    </citation>
    <scope>NUCLEOTIDE SEQUENCE [LARGE SCALE GENOMIC DNA]</scope>
    <source>
        <strain evidence="1 2">ANRC-JH13</strain>
    </source>
</reference>
<dbReference type="EMBL" id="RQXW01000004">
    <property type="protein sequence ID" value="RTE66621.1"/>
    <property type="molecule type" value="Genomic_DNA"/>
</dbReference>
<dbReference type="Gene3D" id="3.40.47.10">
    <property type="match status" value="1"/>
</dbReference>
<dbReference type="GO" id="GO:0016746">
    <property type="term" value="F:acyltransferase activity"/>
    <property type="evidence" value="ECO:0007669"/>
    <property type="project" value="InterPro"/>
</dbReference>
<keyword evidence="2" id="KW-1185">Reference proteome</keyword>
<gene>
    <name evidence="1" type="ORF">EH243_05935</name>
</gene>